<protein>
    <submittedName>
        <fullName evidence="2">Uncharacterized protein</fullName>
    </submittedName>
</protein>
<proteinExistence type="predicted"/>
<accession>A0A1M5JU89</accession>
<dbReference type="STRING" id="570519.SAMN04488116_1210"/>
<gene>
    <name evidence="2" type="ORF">SAMN04488116_1210</name>
</gene>
<evidence type="ECO:0000256" key="1">
    <source>
        <dbReference type="SAM" id="Phobius"/>
    </source>
</evidence>
<organism evidence="2 3">
    <name type="scientific">Flagellimonas flava</name>
    <dbReference type="NCBI Taxonomy" id="570519"/>
    <lineage>
        <taxon>Bacteria</taxon>
        <taxon>Pseudomonadati</taxon>
        <taxon>Bacteroidota</taxon>
        <taxon>Flavobacteriia</taxon>
        <taxon>Flavobacteriales</taxon>
        <taxon>Flavobacteriaceae</taxon>
        <taxon>Flagellimonas</taxon>
    </lineage>
</organism>
<dbReference type="OrthoDB" id="1451712at2"/>
<feature type="transmembrane region" description="Helical" evidence="1">
    <location>
        <begin position="7"/>
        <end position="24"/>
    </location>
</feature>
<dbReference type="EMBL" id="FQWL01000002">
    <property type="protein sequence ID" value="SHG43829.1"/>
    <property type="molecule type" value="Genomic_DNA"/>
</dbReference>
<keyword evidence="1" id="KW-0472">Membrane</keyword>
<dbReference type="AlphaFoldDB" id="A0A1M5JU89"/>
<keyword evidence="3" id="KW-1185">Reference proteome</keyword>
<keyword evidence="1" id="KW-0812">Transmembrane</keyword>
<evidence type="ECO:0000313" key="2">
    <source>
        <dbReference type="EMBL" id="SHG43829.1"/>
    </source>
</evidence>
<name>A0A1M5JU89_9FLAO</name>
<keyword evidence="1" id="KW-1133">Transmembrane helix</keyword>
<evidence type="ECO:0000313" key="3">
    <source>
        <dbReference type="Proteomes" id="UP000184532"/>
    </source>
</evidence>
<sequence>MTYKFKSLIYFCFFLIASTIYYGVEQYDKFQEHLRTKELVENTFEDHLEQEEVQENKTLDQQ</sequence>
<dbReference type="RefSeq" id="WP_073177268.1">
    <property type="nucleotide sequence ID" value="NZ_FQWL01000002.1"/>
</dbReference>
<dbReference type="Proteomes" id="UP000184532">
    <property type="component" value="Unassembled WGS sequence"/>
</dbReference>
<reference evidence="3" key="1">
    <citation type="submission" date="2016-11" db="EMBL/GenBank/DDBJ databases">
        <authorList>
            <person name="Varghese N."/>
            <person name="Submissions S."/>
        </authorList>
    </citation>
    <scope>NUCLEOTIDE SEQUENCE [LARGE SCALE GENOMIC DNA]</scope>
    <source>
        <strain evidence="3">DSM 22638</strain>
    </source>
</reference>